<feature type="transmembrane region" description="Helical" evidence="1">
    <location>
        <begin position="1020"/>
        <end position="1040"/>
    </location>
</feature>
<evidence type="ECO:0000256" key="1">
    <source>
        <dbReference type="SAM" id="Phobius"/>
    </source>
</evidence>
<reference evidence="3" key="1">
    <citation type="journal article" date="2021" name="PeerJ">
        <title>Extensive microbial diversity within the chicken gut microbiome revealed by metagenomics and culture.</title>
        <authorList>
            <person name="Gilroy R."/>
            <person name="Ravi A."/>
            <person name="Getino M."/>
            <person name="Pursley I."/>
            <person name="Horton D.L."/>
            <person name="Alikhan N.F."/>
            <person name="Baker D."/>
            <person name="Gharbi K."/>
            <person name="Hall N."/>
            <person name="Watson M."/>
            <person name="Adriaenssens E.M."/>
            <person name="Foster-Nyarko E."/>
            <person name="Jarju S."/>
            <person name="Secka A."/>
            <person name="Antonio M."/>
            <person name="Oren A."/>
            <person name="Chaudhuri R.R."/>
            <person name="La Ragione R."/>
            <person name="Hildebrand F."/>
            <person name="Pallen M.J."/>
        </authorList>
    </citation>
    <scope>NUCLEOTIDE SEQUENCE</scope>
    <source>
        <strain evidence="3">CHK33-7979</strain>
    </source>
</reference>
<feature type="signal peptide" evidence="2">
    <location>
        <begin position="1"/>
        <end position="26"/>
    </location>
</feature>
<name>A0A9D1Z4I4_9FIRM</name>
<keyword evidence="2" id="KW-0732">Signal</keyword>
<accession>A0A9D1Z4I4</accession>
<dbReference type="Gene3D" id="2.160.20.110">
    <property type="match status" value="2"/>
</dbReference>
<organism evidence="3 4">
    <name type="scientific">Candidatus Intestinimonas merdavium</name>
    <dbReference type="NCBI Taxonomy" id="2838622"/>
    <lineage>
        <taxon>Bacteria</taxon>
        <taxon>Bacillati</taxon>
        <taxon>Bacillota</taxon>
        <taxon>Clostridia</taxon>
        <taxon>Eubacteriales</taxon>
        <taxon>Intestinimonas</taxon>
    </lineage>
</organism>
<dbReference type="AlphaFoldDB" id="A0A9D1Z4I4"/>
<protein>
    <submittedName>
        <fullName evidence="3">Peptidase</fullName>
    </submittedName>
</protein>
<dbReference type="Proteomes" id="UP000886824">
    <property type="component" value="Unassembled WGS sequence"/>
</dbReference>
<comment type="caution">
    <text evidence="3">The sequence shown here is derived from an EMBL/GenBank/DDBJ whole genome shotgun (WGS) entry which is preliminary data.</text>
</comment>
<keyword evidence="1" id="KW-0812">Transmembrane</keyword>
<evidence type="ECO:0000256" key="2">
    <source>
        <dbReference type="SAM" id="SignalP"/>
    </source>
</evidence>
<evidence type="ECO:0000313" key="3">
    <source>
        <dbReference type="EMBL" id="HIY73267.1"/>
    </source>
</evidence>
<evidence type="ECO:0000313" key="4">
    <source>
        <dbReference type="Proteomes" id="UP000886824"/>
    </source>
</evidence>
<keyword evidence="1" id="KW-1133">Transmembrane helix</keyword>
<proteinExistence type="predicted"/>
<sequence>MRQLKRLAALLLAGALLSGQLFPALAAGPDLVIRSREDFLDFAQNCTRDTWSQGLTVSLDADIDLSGSGFTAIPIFQGTFLGNGHTIQGFSLTQKGSRMGLFRTLTETAVVEDLTVEGAVAPGGTAGQVGLLAGENYGAVRGCTANGAATGVQDVGGLVGLNGESGTLTDCVSTAAVSGATNTGGIAGQNLGSLQNCANSGEINTAADQDPPTSVGGIAGLSRGTIQGCRNAGAVGYIHLGYNIGGIVGLQSGSVLNCTNTGAVQGRKDVGGIAGQFEPNTQLTYGPTPLDQINDSLALLFDQMGTFVDQVNDITARGLDDAQVIEDAMGQIQDRAHNAGTEGHQDFQAMSDQLYGYTQDISDALDRLSENTDDFLYTVNDDLDTLLKETDNFRVAMDHMLSSTEQGLSQAIEALDTTASDIHRQGVSIQNAFGQMDQELQDLKFYVHDVGQAVGDGDFGGALGLSPPSLNPRGHVRDIGTAAAAISDLVADLTHQWNTISDETSAEFNTAREQANLAADHLFDAADHLLDASDRFSSQVSGDLDTVGTGCDQIRSLVKIYTDTLGAKSQSAADDIDAQLTIIRSQVNQITQAAGTDNEALHTTASQIIDSLERVRRAIYELGQDPELTISDLAEEVTEGPGLIRGCTVSAKVDGDSNTGGIVGTVATELESDPEETFTLEDMELLTDVYATLRAVVRDCRFDGAVTTRNDCAGGIAGRCEAGAILDCAARGTVETGTDYCGGIAGQTKGAVTRCAALVDLTGGSWLGGVTGLGGDLTDCRVMVRCDSDGEALGAITGESDGTLTGNRYLLEDLLGLDGVDVAEAAQGLDFASFSQLSGIPADFLTFSYTFVVDGRTVAELPFEYGGDLDLSKVPAAPAKDGEFGVWPDFPTQNLRRSMVLEISFSSPVTTLSSGEPIPNLLAQGTFSPDAALTTQVLSLPDSPLSGYAPVAAYAYTVTGCDADSVTLRLRAQDVDRPAAAVLVDGVWQLAESRTDGSYLVLEAPLQGQVMLLDHTSPGIQGWVLAAGAGGAALVLLLFLKGHHRKKVNA</sequence>
<reference evidence="3" key="2">
    <citation type="submission" date="2021-04" db="EMBL/GenBank/DDBJ databases">
        <authorList>
            <person name="Gilroy R."/>
        </authorList>
    </citation>
    <scope>NUCLEOTIDE SEQUENCE</scope>
    <source>
        <strain evidence="3">CHK33-7979</strain>
    </source>
</reference>
<dbReference type="EMBL" id="DXCX01000049">
    <property type="protein sequence ID" value="HIY73267.1"/>
    <property type="molecule type" value="Genomic_DNA"/>
</dbReference>
<keyword evidence="1" id="KW-0472">Membrane</keyword>
<feature type="chain" id="PRO_5039424052" evidence="2">
    <location>
        <begin position="27"/>
        <end position="1050"/>
    </location>
</feature>
<gene>
    <name evidence="3" type="ORF">H9826_04745</name>
</gene>